<dbReference type="SMART" id="SM00671">
    <property type="entry name" value="SEL1"/>
    <property type="match status" value="3"/>
</dbReference>
<reference evidence="1" key="1">
    <citation type="journal article" date="2022" name="Plant J.">
        <title>Strategies of tolerance reflected in two North American maple genomes.</title>
        <authorList>
            <person name="McEvoy S.L."/>
            <person name="Sezen U.U."/>
            <person name="Trouern-Trend A."/>
            <person name="McMahon S.M."/>
            <person name="Schaberg P.G."/>
            <person name="Yang J."/>
            <person name="Wegrzyn J.L."/>
            <person name="Swenson N.G."/>
        </authorList>
    </citation>
    <scope>NUCLEOTIDE SEQUENCE</scope>
    <source>
        <strain evidence="1">NS2018</strain>
    </source>
</reference>
<dbReference type="Proteomes" id="UP001168877">
    <property type="component" value="Unassembled WGS sequence"/>
</dbReference>
<accession>A0AA39VNS1</accession>
<proteinExistence type="predicted"/>
<dbReference type="InterPro" id="IPR044623">
    <property type="entry name" value="HRD3"/>
</dbReference>
<protein>
    <submittedName>
        <fullName evidence="1">Uncharacterized protein</fullName>
    </submittedName>
</protein>
<name>A0AA39VNS1_ACESA</name>
<dbReference type="Gene3D" id="1.25.40.10">
    <property type="entry name" value="Tetratricopeptide repeat domain"/>
    <property type="match status" value="1"/>
</dbReference>
<evidence type="ECO:0000313" key="2">
    <source>
        <dbReference type="Proteomes" id="UP001168877"/>
    </source>
</evidence>
<dbReference type="GO" id="GO:0036503">
    <property type="term" value="P:ERAD pathway"/>
    <property type="evidence" value="ECO:0007669"/>
    <property type="project" value="InterPro"/>
</dbReference>
<dbReference type="SUPFAM" id="SSF81901">
    <property type="entry name" value="HCP-like"/>
    <property type="match status" value="1"/>
</dbReference>
<gene>
    <name evidence="1" type="ORF">LWI29_013511</name>
</gene>
<dbReference type="PANTHER" id="PTHR45084">
    <property type="entry name" value="ERAD-ASSOCIATED E3 UBIQUITIN-PROTEIN LIGASE COMPONENT HRD3A-RELATED"/>
    <property type="match status" value="1"/>
</dbReference>
<comment type="caution">
    <text evidence="1">The sequence shown here is derived from an EMBL/GenBank/DDBJ whole genome shotgun (WGS) entry which is preliminary data.</text>
</comment>
<dbReference type="Pfam" id="PF08238">
    <property type="entry name" value="Sel1"/>
    <property type="match status" value="3"/>
</dbReference>
<evidence type="ECO:0000313" key="1">
    <source>
        <dbReference type="EMBL" id="KAK0586857.1"/>
    </source>
</evidence>
<dbReference type="AlphaFoldDB" id="A0AA39VNS1"/>
<dbReference type="InterPro" id="IPR011990">
    <property type="entry name" value="TPR-like_helical_dom_sf"/>
</dbReference>
<sequence length="135" mass="15546">MEFLGEIYARGVGVERNYTKALEWLKLAARQQLYSAYNGMGYLHVKGYGVDKKNYTKAKEYFEKAAEHEETGGHYNLGVMYYKGIGVKRDVKLACKYFLVAANAGHQKAFYQLAKMFPLVWGLRRISLWLLLCTN</sequence>
<dbReference type="EMBL" id="JAUESC010000382">
    <property type="protein sequence ID" value="KAK0586857.1"/>
    <property type="molecule type" value="Genomic_DNA"/>
</dbReference>
<organism evidence="1 2">
    <name type="scientific">Acer saccharum</name>
    <name type="common">Sugar maple</name>
    <dbReference type="NCBI Taxonomy" id="4024"/>
    <lineage>
        <taxon>Eukaryota</taxon>
        <taxon>Viridiplantae</taxon>
        <taxon>Streptophyta</taxon>
        <taxon>Embryophyta</taxon>
        <taxon>Tracheophyta</taxon>
        <taxon>Spermatophyta</taxon>
        <taxon>Magnoliopsida</taxon>
        <taxon>eudicotyledons</taxon>
        <taxon>Gunneridae</taxon>
        <taxon>Pentapetalae</taxon>
        <taxon>rosids</taxon>
        <taxon>malvids</taxon>
        <taxon>Sapindales</taxon>
        <taxon>Sapindaceae</taxon>
        <taxon>Hippocastanoideae</taxon>
        <taxon>Acereae</taxon>
        <taxon>Acer</taxon>
    </lineage>
</organism>
<dbReference type="InterPro" id="IPR006597">
    <property type="entry name" value="Sel1-like"/>
</dbReference>
<reference evidence="1" key="2">
    <citation type="submission" date="2023-06" db="EMBL/GenBank/DDBJ databases">
        <authorList>
            <person name="Swenson N.G."/>
            <person name="Wegrzyn J.L."/>
            <person name="Mcevoy S.L."/>
        </authorList>
    </citation>
    <scope>NUCLEOTIDE SEQUENCE</scope>
    <source>
        <strain evidence="1">NS2018</strain>
        <tissue evidence="1">Leaf</tissue>
    </source>
</reference>
<keyword evidence="2" id="KW-1185">Reference proteome</keyword>
<dbReference type="PANTHER" id="PTHR45084:SF1">
    <property type="entry name" value="ERAD-ASSOCIATED E3 UBIQUITIN-PROTEIN LIGASE COMPONENT HRD3A-RELATED"/>
    <property type="match status" value="1"/>
</dbReference>